<dbReference type="AlphaFoldDB" id="A0AAV4XDK5"/>
<comment type="caution">
    <text evidence="2">The sequence shown here is derived from an EMBL/GenBank/DDBJ whole genome shotgun (WGS) entry which is preliminary data.</text>
</comment>
<keyword evidence="1" id="KW-0812">Transmembrane</keyword>
<name>A0AAV4XDK5_CAEEX</name>
<keyword evidence="1" id="KW-1133">Transmembrane helix</keyword>
<keyword evidence="3" id="KW-1185">Reference proteome</keyword>
<protein>
    <submittedName>
        <fullName evidence="2">Uncharacterized protein</fullName>
    </submittedName>
</protein>
<sequence length="97" mass="11584">MKNCYVTVNSISIPFLPWYKVLIHLCIQCNKCRTLFGTLMLTHKSNIREKLHFKSQVPLAERLFMPYATTLAKFALLAFPWHYFKWDFLRLALKWMG</sequence>
<reference evidence="2 3" key="1">
    <citation type="submission" date="2021-06" db="EMBL/GenBank/DDBJ databases">
        <title>Caerostris extrusa draft genome.</title>
        <authorList>
            <person name="Kono N."/>
            <person name="Arakawa K."/>
        </authorList>
    </citation>
    <scope>NUCLEOTIDE SEQUENCE [LARGE SCALE GENOMIC DNA]</scope>
</reference>
<organism evidence="2 3">
    <name type="scientific">Caerostris extrusa</name>
    <name type="common">Bark spider</name>
    <name type="synonym">Caerostris bankana</name>
    <dbReference type="NCBI Taxonomy" id="172846"/>
    <lineage>
        <taxon>Eukaryota</taxon>
        <taxon>Metazoa</taxon>
        <taxon>Ecdysozoa</taxon>
        <taxon>Arthropoda</taxon>
        <taxon>Chelicerata</taxon>
        <taxon>Arachnida</taxon>
        <taxon>Araneae</taxon>
        <taxon>Araneomorphae</taxon>
        <taxon>Entelegynae</taxon>
        <taxon>Araneoidea</taxon>
        <taxon>Araneidae</taxon>
        <taxon>Caerostris</taxon>
    </lineage>
</organism>
<gene>
    <name evidence="2" type="ORF">CEXT_155181</name>
</gene>
<dbReference type="Proteomes" id="UP001054945">
    <property type="component" value="Unassembled WGS sequence"/>
</dbReference>
<evidence type="ECO:0000313" key="2">
    <source>
        <dbReference type="EMBL" id="GIY92996.1"/>
    </source>
</evidence>
<keyword evidence="1" id="KW-0472">Membrane</keyword>
<proteinExistence type="predicted"/>
<evidence type="ECO:0000313" key="3">
    <source>
        <dbReference type="Proteomes" id="UP001054945"/>
    </source>
</evidence>
<feature type="transmembrane region" description="Helical" evidence="1">
    <location>
        <begin position="64"/>
        <end position="84"/>
    </location>
</feature>
<evidence type="ECO:0000256" key="1">
    <source>
        <dbReference type="SAM" id="Phobius"/>
    </source>
</evidence>
<accession>A0AAV4XDK5</accession>
<dbReference type="EMBL" id="BPLR01017609">
    <property type="protein sequence ID" value="GIY92996.1"/>
    <property type="molecule type" value="Genomic_DNA"/>
</dbReference>